<gene>
    <name evidence="6" type="ORF">PAHAL_1G330200</name>
</gene>
<dbReference type="GO" id="GO:0051301">
    <property type="term" value="P:cell division"/>
    <property type="evidence" value="ECO:0007669"/>
    <property type="project" value="UniProtKB-UniRule"/>
</dbReference>
<organism evidence="6">
    <name type="scientific">Panicum hallii</name>
    <dbReference type="NCBI Taxonomy" id="206008"/>
    <lineage>
        <taxon>Eukaryota</taxon>
        <taxon>Viridiplantae</taxon>
        <taxon>Streptophyta</taxon>
        <taxon>Embryophyta</taxon>
        <taxon>Tracheophyta</taxon>
        <taxon>Spermatophyta</taxon>
        <taxon>Magnoliopsida</taxon>
        <taxon>Liliopsida</taxon>
        <taxon>Poales</taxon>
        <taxon>Poaceae</taxon>
        <taxon>PACMAD clade</taxon>
        <taxon>Panicoideae</taxon>
        <taxon>Panicodae</taxon>
        <taxon>Paniceae</taxon>
        <taxon>Panicinae</taxon>
        <taxon>Panicum</taxon>
        <taxon>Panicum sect. Panicum</taxon>
    </lineage>
</organism>
<protein>
    <recommendedName>
        <fullName evidence="5">Cyclin</fullName>
    </recommendedName>
</protein>
<keyword evidence="3 5" id="KW-0195">Cyclin</keyword>
<dbReference type="EMBL" id="CM008046">
    <property type="protein sequence ID" value="PAN07371.1"/>
    <property type="molecule type" value="Genomic_DNA"/>
</dbReference>
<dbReference type="SUPFAM" id="SSF47954">
    <property type="entry name" value="Cyclin-like"/>
    <property type="match status" value="1"/>
</dbReference>
<proteinExistence type="inferred from homology"/>
<dbReference type="Gramene" id="PAN07371">
    <property type="protein sequence ID" value="PAN07371"/>
    <property type="gene ID" value="PAHAL_1G330200"/>
</dbReference>
<sequence length="211" mass="22328">MAGCEELVESGGAGDMPRVVAALAGILERVAERNDAAAAAELPAVAAPAASAFRATTKPGISVRAYMARIARFAGCSPACYVVAYVYLDRLLRRGRRLALAVDSYSVHRLLITAVLAAVKFMDDICYNNAYFAKVGGISLVEMNYLEVDFLFGVGFDLNVAPETFADYCAVLQSELLCAEAPPPPPLRLQHCCLSDDDAGAGCSAQQQLAA</sequence>
<dbReference type="PANTHER" id="PTHR15615:SF33">
    <property type="entry name" value="CYCLIN"/>
    <property type="match status" value="1"/>
</dbReference>
<evidence type="ECO:0000256" key="1">
    <source>
        <dbReference type="ARBA" id="ARBA00007215"/>
    </source>
</evidence>
<comment type="similarity">
    <text evidence="1">Belongs to the cyclin family. Cyclin U/P subfamily.</text>
</comment>
<dbReference type="PANTHER" id="PTHR15615">
    <property type="match status" value="1"/>
</dbReference>
<dbReference type="AlphaFoldDB" id="A0A2S3GRL9"/>
<accession>A0A2S3GRL9</accession>
<dbReference type="Proteomes" id="UP000243499">
    <property type="component" value="Chromosome 1"/>
</dbReference>
<keyword evidence="4" id="KW-0131">Cell cycle</keyword>
<dbReference type="PIRSF" id="PIRSF027110">
    <property type="entry name" value="PREG"/>
    <property type="match status" value="1"/>
</dbReference>
<dbReference type="InterPro" id="IPR012389">
    <property type="entry name" value="Cyclin_P/U"/>
</dbReference>
<evidence type="ECO:0000256" key="3">
    <source>
        <dbReference type="ARBA" id="ARBA00023127"/>
    </source>
</evidence>
<reference evidence="6" key="1">
    <citation type="submission" date="2018-04" db="EMBL/GenBank/DDBJ databases">
        <title>WGS assembly of Panicum hallii.</title>
        <authorList>
            <person name="Lovell J."/>
            <person name="Jenkins J."/>
            <person name="Lowry D."/>
            <person name="Mamidi S."/>
            <person name="Sreedasyam A."/>
            <person name="Weng X."/>
            <person name="Barry K."/>
            <person name="Bonette J."/>
            <person name="Campitelli B."/>
            <person name="Daum C."/>
            <person name="Gordon S."/>
            <person name="Gould B."/>
            <person name="Lipzen A."/>
            <person name="Macqueen A."/>
            <person name="Palacio-Mejia J."/>
            <person name="Plott C."/>
            <person name="Shakirov E."/>
            <person name="Shu S."/>
            <person name="Yoshinaga Y."/>
            <person name="Zane M."/>
            <person name="Rokhsar D."/>
            <person name="Grimwood J."/>
            <person name="Schmutz J."/>
            <person name="Juenger T."/>
        </authorList>
    </citation>
    <scope>NUCLEOTIDE SEQUENCE [LARGE SCALE GENOMIC DNA]</scope>
    <source>
        <strain evidence="6">FIL2</strain>
    </source>
</reference>
<dbReference type="Pfam" id="PF08613">
    <property type="entry name" value="Cyclin"/>
    <property type="match status" value="1"/>
</dbReference>
<evidence type="ECO:0000313" key="6">
    <source>
        <dbReference type="EMBL" id="PAN07371.1"/>
    </source>
</evidence>
<evidence type="ECO:0000256" key="2">
    <source>
        <dbReference type="ARBA" id="ARBA00022618"/>
    </source>
</evidence>
<evidence type="ECO:0000256" key="5">
    <source>
        <dbReference type="PIRNR" id="PIRNR027110"/>
    </source>
</evidence>
<dbReference type="GO" id="GO:0019901">
    <property type="term" value="F:protein kinase binding"/>
    <property type="evidence" value="ECO:0007669"/>
    <property type="project" value="UniProtKB-UniRule"/>
</dbReference>
<keyword evidence="2" id="KW-0132">Cell division</keyword>
<dbReference type="InterPro" id="IPR013922">
    <property type="entry name" value="Cyclin_PHO80-like"/>
</dbReference>
<name>A0A2S3GRL9_9POAL</name>
<dbReference type="Gene3D" id="1.10.472.10">
    <property type="entry name" value="Cyclin-like"/>
    <property type="match status" value="1"/>
</dbReference>
<evidence type="ECO:0000256" key="4">
    <source>
        <dbReference type="ARBA" id="ARBA00023306"/>
    </source>
</evidence>
<dbReference type="InterPro" id="IPR036915">
    <property type="entry name" value="Cyclin-like_sf"/>
</dbReference>